<dbReference type="OrthoDB" id="2663223at2759"/>
<name>C5FKM5_ARTOC</name>
<dbReference type="AlphaFoldDB" id="C5FKM5"/>
<dbReference type="EMBL" id="DS995703">
    <property type="protein sequence ID" value="EEQ30247.1"/>
    <property type="molecule type" value="Genomic_DNA"/>
</dbReference>
<organism evidence="1 2">
    <name type="scientific">Arthroderma otae (strain ATCC MYA-4605 / CBS 113480)</name>
    <name type="common">Microsporum canis</name>
    <dbReference type="NCBI Taxonomy" id="554155"/>
    <lineage>
        <taxon>Eukaryota</taxon>
        <taxon>Fungi</taxon>
        <taxon>Dikarya</taxon>
        <taxon>Ascomycota</taxon>
        <taxon>Pezizomycotina</taxon>
        <taxon>Eurotiomycetes</taxon>
        <taxon>Eurotiomycetidae</taxon>
        <taxon>Onygenales</taxon>
        <taxon>Arthrodermataceae</taxon>
        <taxon>Microsporum</taxon>
    </lineage>
</organism>
<keyword evidence="2" id="KW-1185">Reference proteome</keyword>
<sequence length="168" mass="19538">MSSYHPRNSVVYDTAANNHIVNDKNRFLTMESFNDEVLTGDNTTRVMGRGDARIWMTSPKGTISGYTFDTEAERIRHKKSKKEVAIMRRIYPMWVVKFNEPELLVQTPGISAFSSSREPKMNVANEATWHRRLGHPNNEVLRHVEELSDDIEIVRPKAPNRRARTKWR</sequence>
<reference evidence="1" key="1">
    <citation type="submission" date="2008-10" db="EMBL/GenBank/DDBJ databases">
        <title>Annotation of Microsporum canis strain CBS 113480.</title>
        <authorList>
            <consortium name="The Broad Institute Genome Sequencing Platform"/>
            <person name="Cuomo C."/>
            <person name="Henn M.R."/>
            <person name="Young S.K."/>
            <person name="Kodira C.D."/>
            <person name="Zeng Q."/>
            <person name="Koehrsen M."/>
            <person name="Alvarado L."/>
            <person name="Berlin A."/>
            <person name="Borenstein D."/>
            <person name="Chen Z."/>
            <person name="Engels R."/>
            <person name="Freedman E."/>
            <person name="Gellesch M."/>
            <person name="Goldberg J."/>
            <person name="Griggs A."/>
            <person name="Gujja S."/>
            <person name="Heiman D."/>
            <person name="Hepburn T."/>
            <person name="Howarth C."/>
            <person name="Jen D."/>
            <person name="Larson L."/>
            <person name="Lewis B."/>
            <person name="Mehta T."/>
            <person name="Park D."/>
            <person name="Pearson M."/>
            <person name="Roberts A."/>
            <person name="Saif S."/>
            <person name="Shea T."/>
            <person name="Shenoy N."/>
            <person name="Sisk P."/>
            <person name="Stolte C."/>
            <person name="Sykes S."/>
            <person name="Walk T."/>
            <person name="White J."/>
            <person name="Yandava C."/>
            <person name="Guigo R."/>
            <person name="Borodovsky M."/>
            <person name="White T.C."/>
            <person name="Oliver B.G."/>
            <person name="Graser Y."/>
            <person name="Abdel-Rahman S."/>
            <person name="Gurr S.J."/>
            <person name="Martinez-Rossi N."/>
            <person name="Summerbell R."/>
            <person name="Lander E."/>
            <person name="Nusbaum C."/>
            <person name="Galagan J."/>
            <person name="Birren B."/>
        </authorList>
    </citation>
    <scope>NUCLEOTIDE SEQUENCE</scope>
    <source>
        <strain evidence="1">CBS 113480</strain>
    </source>
</reference>
<dbReference type="RefSeq" id="XP_002847560.1">
    <property type="nucleotide sequence ID" value="XM_002847514.1"/>
</dbReference>
<dbReference type="VEuPathDB" id="FungiDB:MCYG_03066"/>
<evidence type="ECO:0008006" key="3">
    <source>
        <dbReference type="Google" id="ProtNLM"/>
    </source>
</evidence>
<gene>
    <name evidence="1" type="ORF">MCYG_03066</name>
</gene>
<evidence type="ECO:0000313" key="2">
    <source>
        <dbReference type="Proteomes" id="UP000002035"/>
    </source>
</evidence>
<proteinExistence type="predicted"/>
<accession>C5FKM5</accession>
<protein>
    <recommendedName>
        <fullName evidence="3">GAG-pre-integrase domain-containing protein</fullName>
    </recommendedName>
</protein>
<evidence type="ECO:0000313" key="1">
    <source>
        <dbReference type="EMBL" id="EEQ30247.1"/>
    </source>
</evidence>
<dbReference type="HOGENOM" id="CLU_1586083_0_0_1"/>
<dbReference type="GeneID" id="9223645"/>
<dbReference type="Proteomes" id="UP000002035">
    <property type="component" value="Unassembled WGS sequence"/>
</dbReference>